<keyword evidence="10" id="KW-0663">Pyridoxal phosphate</keyword>
<dbReference type="InterPro" id="IPR001638">
    <property type="entry name" value="Solute-binding_3/MltF_N"/>
</dbReference>
<dbReference type="PROSITE" id="PS50109">
    <property type="entry name" value="HIS_KIN"/>
    <property type="match status" value="1"/>
</dbReference>
<keyword evidence="11" id="KW-0784">Thiamine biosynthesis</keyword>
<dbReference type="Pfam" id="PF00497">
    <property type="entry name" value="SBP_bac_3"/>
    <property type="match status" value="2"/>
</dbReference>
<reference evidence="18 19" key="1">
    <citation type="submission" date="2019-08" db="EMBL/GenBank/DDBJ databases">
        <title>Complete genome sequence of Arcobacter acticola.</title>
        <authorList>
            <person name="Miller W."/>
        </authorList>
    </citation>
    <scope>NUCLEOTIDE SEQUENCE [LARGE SCALE GENOMIC DNA]</scope>
    <source>
        <strain evidence="18 19">KCTC 52212</strain>
    </source>
</reference>
<evidence type="ECO:0000256" key="3">
    <source>
        <dbReference type="ARBA" id="ARBA00004948"/>
    </source>
</evidence>
<dbReference type="GO" id="GO:0009228">
    <property type="term" value="P:thiamine biosynthetic process"/>
    <property type="evidence" value="ECO:0007669"/>
    <property type="project" value="UniProtKB-KW"/>
</dbReference>
<keyword evidence="7" id="KW-0597">Phosphoprotein</keyword>
<evidence type="ECO:0000256" key="9">
    <source>
        <dbReference type="ARBA" id="ARBA00022723"/>
    </source>
</evidence>
<dbReference type="CDD" id="cd01007">
    <property type="entry name" value="PBP2_BvgS_HisK_like"/>
    <property type="match status" value="1"/>
</dbReference>
<comment type="function">
    <text evidence="2">Responsible for the formation of the pyrimidine heterocycle in the thiamine biosynthesis pathway. Catalyzes the formation of hydroxymethylpyrimidine phosphate (HMP-P) from histidine and pyridoxal phosphate (PLP). The protein uses PLP and the active site histidine to form HMP-P, generating an inactive enzyme. The enzyme can only undergo a single turnover, which suggests it is a suicide enzyme.</text>
</comment>
<comment type="catalytic activity">
    <reaction evidence="1">
        <text>ATP + protein L-histidine = ADP + protein N-phospho-L-histidine.</text>
        <dbReference type="EC" id="2.7.13.3"/>
    </reaction>
</comment>
<keyword evidence="12" id="KW-0408">Iron</keyword>
<keyword evidence="9" id="KW-0479">Metal-binding</keyword>
<gene>
    <name evidence="18" type="ORF">AACT_2392</name>
</gene>
<evidence type="ECO:0000256" key="14">
    <source>
        <dbReference type="ARBA" id="ARBA00048179"/>
    </source>
</evidence>
<comment type="catalytic activity">
    <reaction evidence="14">
        <text>N(6)-(pyridoxal phosphate)-L-lysyl-[4-amino-5-hydroxymethyl-2-methylpyrimidine phosphate synthase] + L-histidyl-[4-amino-5-hydroxymethyl-2-methylpyrimidine phosphate synthase] + 2 Fe(3+) + 4 H2O = L-lysyl-[4-amino-5-hydroxymethyl-2-methylpyrimidine phosphate synthase] + (2S)-2-amino-5-hydroxy-4-oxopentanoyl-[4-amino-5-hydroxymethyl-2-methylpyrimidine phosphate synthase] + 4-amino-2-methyl-5-(phosphooxymethyl)pyrimidine + 3-oxopropanoate + 2 Fe(2+) + 2 H(+)</text>
        <dbReference type="Rhea" id="RHEA:65756"/>
        <dbReference type="Rhea" id="RHEA-COMP:16892"/>
        <dbReference type="Rhea" id="RHEA-COMP:16893"/>
        <dbReference type="Rhea" id="RHEA-COMP:16894"/>
        <dbReference type="Rhea" id="RHEA-COMP:16895"/>
        <dbReference type="ChEBI" id="CHEBI:15377"/>
        <dbReference type="ChEBI" id="CHEBI:15378"/>
        <dbReference type="ChEBI" id="CHEBI:29033"/>
        <dbReference type="ChEBI" id="CHEBI:29034"/>
        <dbReference type="ChEBI" id="CHEBI:29969"/>
        <dbReference type="ChEBI" id="CHEBI:29979"/>
        <dbReference type="ChEBI" id="CHEBI:33190"/>
        <dbReference type="ChEBI" id="CHEBI:58354"/>
        <dbReference type="ChEBI" id="CHEBI:143915"/>
        <dbReference type="ChEBI" id="CHEBI:157692"/>
    </reaction>
    <physiologicalReaction direction="left-to-right" evidence="14">
        <dbReference type="Rhea" id="RHEA:65757"/>
    </physiologicalReaction>
</comment>
<dbReference type="InterPro" id="IPR005467">
    <property type="entry name" value="His_kinase_dom"/>
</dbReference>
<evidence type="ECO:0000256" key="5">
    <source>
        <dbReference type="ARBA" id="ARBA00011738"/>
    </source>
</evidence>
<proteinExistence type="inferred from homology"/>
<keyword evidence="18" id="KW-0418">Kinase</keyword>
<keyword evidence="8" id="KW-0808">Transferase</keyword>
<evidence type="ECO:0000256" key="7">
    <source>
        <dbReference type="ARBA" id="ARBA00022553"/>
    </source>
</evidence>
<dbReference type="CDD" id="cd13708">
    <property type="entry name" value="PBP2_BvgS_like_1"/>
    <property type="match status" value="1"/>
</dbReference>
<dbReference type="InterPro" id="IPR003594">
    <property type="entry name" value="HATPase_dom"/>
</dbReference>
<evidence type="ECO:0000313" key="19">
    <source>
        <dbReference type="Proteomes" id="UP000503483"/>
    </source>
</evidence>
<evidence type="ECO:0000256" key="1">
    <source>
        <dbReference type="ARBA" id="ARBA00000085"/>
    </source>
</evidence>
<accession>A0A6M8EQR9</accession>
<keyword evidence="16" id="KW-0812">Transmembrane</keyword>
<dbReference type="InterPro" id="IPR015168">
    <property type="entry name" value="SsuA/THI5"/>
</dbReference>
<dbReference type="Gene3D" id="1.10.287.130">
    <property type="match status" value="1"/>
</dbReference>
<protein>
    <recommendedName>
        <fullName evidence="6">histidine kinase</fullName>
        <ecNumber evidence="6">2.7.13.3</ecNumber>
    </recommendedName>
    <alternativeName>
        <fullName evidence="13">Thiamine pyrimidine synthase</fullName>
    </alternativeName>
</protein>
<dbReference type="Pfam" id="PF02518">
    <property type="entry name" value="HATPase_c"/>
    <property type="match status" value="1"/>
</dbReference>
<feature type="coiled-coil region" evidence="15">
    <location>
        <begin position="857"/>
        <end position="895"/>
    </location>
</feature>
<dbReference type="InterPro" id="IPR003661">
    <property type="entry name" value="HisK_dim/P_dom"/>
</dbReference>
<dbReference type="Proteomes" id="UP000503483">
    <property type="component" value="Chromosome"/>
</dbReference>
<dbReference type="EMBL" id="CP042652">
    <property type="protein sequence ID" value="QKE29501.1"/>
    <property type="molecule type" value="Genomic_DNA"/>
</dbReference>
<dbReference type="SUPFAM" id="SSF53850">
    <property type="entry name" value="Periplasmic binding protein-like II"/>
    <property type="match status" value="3"/>
</dbReference>
<dbReference type="InterPro" id="IPR004358">
    <property type="entry name" value="Sig_transdc_His_kin-like_C"/>
</dbReference>
<comment type="subunit">
    <text evidence="5">Homodimer.</text>
</comment>
<keyword evidence="15" id="KW-0175">Coiled coil</keyword>
<dbReference type="Gene3D" id="3.40.190.10">
    <property type="entry name" value="Periplasmic binding protein-like II"/>
    <property type="match status" value="6"/>
</dbReference>
<evidence type="ECO:0000256" key="12">
    <source>
        <dbReference type="ARBA" id="ARBA00023004"/>
    </source>
</evidence>
<organism evidence="18 19">
    <name type="scientific">Arcobacter acticola</name>
    <dbReference type="NCBI Taxonomy" id="1849015"/>
    <lineage>
        <taxon>Bacteria</taxon>
        <taxon>Pseudomonadati</taxon>
        <taxon>Campylobacterota</taxon>
        <taxon>Epsilonproteobacteria</taxon>
        <taxon>Campylobacterales</taxon>
        <taxon>Arcobacteraceae</taxon>
        <taxon>Arcobacter</taxon>
    </lineage>
</organism>
<evidence type="ECO:0000313" key="18">
    <source>
        <dbReference type="EMBL" id="QKE29501.1"/>
    </source>
</evidence>
<evidence type="ECO:0000259" key="17">
    <source>
        <dbReference type="PROSITE" id="PS50109"/>
    </source>
</evidence>
<dbReference type="InterPro" id="IPR036890">
    <property type="entry name" value="HATPase_C_sf"/>
</dbReference>
<comment type="similarity">
    <text evidence="4">Belongs to the NMT1/THI5 family.</text>
</comment>
<dbReference type="Gene3D" id="3.30.565.10">
    <property type="entry name" value="Histidine kinase-like ATPase, C-terminal domain"/>
    <property type="match status" value="1"/>
</dbReference>
<dbReference type="KEGG" id="paco:AACT_2392"/>
<evidence type="ECO:0000256" key="15">
    <source>
        <dbReference type="SAM" id="Coils"/>
    </source>
</evidence>
<evidence type="ECO:0000256" key="4">
    <source>
        <dbReference type="ARBA" id="ARBA00009406"/>
    </source>
</evidence>
<keyword evidence="16" id="KW-0472">Membrane</keyword>
<dbReference type="PANTHER" id="PTHR31528:SF1">
    <property type="entry name" value="4-AMINO-5-HYDROXYMETHYL-2-METHYLPYRIMIDINE PHOSPHATE SYNTHASE THI11-RELATED"/>
    <property type="match status" value="1"/>
</dbReference>
<dbReference type="AlphaFoldDB" id="A0A6M8EQR9"/>
<dbReference type="PRINTS" id="PR00344">
    <property type="entry name" value="BCTRLSENSOR"/>
</dbReference>
<dbReference type="InterPro" id="IPR036097">
    <property type="entry name" value="HisK_dim/P_sf"/>
</dbReference>
<dbReference type="Pfam" id="PF09084">
    <property type="entry name" value="NMT1"/>
    <property type="match status" value="1"/>
</dbReference>
<dbReference type="SMART" id="SM00387">
    <property type="entry name" value="HATPase_c"/>
    <property type="match status" value="1"/>
</dbReference>
<feature type="transmembrane region" description="Helical" evidence="16">
    <location>
        <begin position="815"/>
        <end position="834"/>
    </location>
</feature>
<dbReference type="EC" id="2.7.13.3" evidence="6"/>
<evidence type="ECO:0000256" key="10">
    <source>
        <dbReference type="ARBA" id="ARBA00022898"/>
    </source>
</evidence>
<name>A0A6M8EQR9_9BACT</name>
<dbReference type="PANTHER" id="PTHR31528">
    <property type="entry name" value="4-AMINO-5-HYDROXYMETHYL-2-METHYLPYRIMIDINE PHOSPHATE SYNTHASE THI11-RELATED"/>
    <property type="match status" value="1"/>
</dbReference>
<dbReference type="GO" id="GO:0000155">
    <property type="term" value="F:phosphorelay sensor kinase activity"/>
    <property type="evidence" value="ECO:0007669"/>
    <property type="project" value="InterPro"/>
</dbReference>
<dbReference type="CDD" id="cd00082">
    <property type="entry name" value="HisKA"/>
    <property type="match status" value="1"/>
</dbReference>
<sequence length="1132" mass="130840">MKNILKIIIILFVLITNLTFANEKSITKPLEKDILRLEWKHQFEFAGFYAALEKGYYKDIGIDLEIKEFEEGINISEEVLSGKATFGISSSALILERLKNKPVVLIGSYFKQNALALVTKPEIKTPSDLKNKKILAVDWEMGHTSLGVMLKDYGINENDYTLVKHDFKVDKFLNGEVDAMSIFTTSQPFELDKLGIKYNILNPANFGIYSYDVELFTSEFVINKDLEKVKDFVNATNKGWAYAFENKEEIIDLIYDKYTKRKTKEALLYEANKTEEIFKTNVFKIGAIVPELIKLNADMYANLNLVDKNFNINTILKNYYITQDKLPIINFTEEEKAFLRKKPIIKVHNELNWPPYNYSINNKAEGFSIDYMNLLASKIGLEVQYISGFSWNEYIEKLEKNEIDIMLNISKTPSREEKFQFTSAYTKNIDAIFVKKDNNNLKSLNDFKGKTLAVIDGFYEEDVLKKHYPDIKLLVVKDSLEGLKKVAFGQADGAFDNFVVGNYFIEKNFITNIKPAFEIKNSNFNLDMHIAVNKNNTVLKNILEKVKKEITQEELNLINEKIFTANKISKNTIALTKEEQLYLDKKQIITMCIDPNREPFEKLDVNNNHIGIAGDYIKLLTDRLGIQIKIIPTKNTEESTAFSKNKKCDLLNFINQTSSRDQWLDFTDTIFIDENVIIGRIEMPEIKDLSKINATIAIPKGTAMYEKIEKEFPNLIIVPVNSQKEAFDYVEQKKADLTIHSLIISAYTIKENSLFNLKILLKPKEFENELRIGIQKNEDILKSILNKGIYSITQDDKNKIINKWVVVKYEEKINYTYLWISIAFMLVISVFFLYRQYILKHNNNYLKNEVTKRTAQLENSNLILKEKKDELYELNKNLKIKIEEEVEKNKLIQERLYRSDKLASMGEMIGNIAHQWRQPLSIISTIATAIKIQKEMNLLEDKELIENMEIVNKNAQYLSKTIDDFKNFIRTDKTIENYNLTNSIDHFIHIIEPSLKSHNIDLILNLDDNIVINGSSNELTQCLINLFNNSKDALVDSNPDRSLFFIETKLVNNIIYIFVKDNAGGIPADIISKIYEPYFTTKHKSQGTGLGLSMTYKLITEGINGKIEVSNKEFTYENKIYIGAEFVISIEK</sequence>
<evidence type="ECO:0000256" key="16">
    <source>
        <dbReference type="SAM" id="Phobius"/>
    </source>
</evidence>
<dbReference type="SUPFAM" id="SSF55874">
    <property type="entry name" value="ATPase domain of HSP90 chaperone/DNA topoisomerase II/histidine kinase"/>
    <property type="match status" value="1"/>
</dbReference>
<evidence type="ECO:0000256" key="8">
    <source>
        <dbReference type="ARBA" id="ARBA00022679"/>
    </source>
</evidence>
<evidence type="ECO:0000256" key="13">
    <source>
        <dbReference type="ARBA" id="ARBA00033171"/>
    </source>
</evidence>
<comment type="pathway">
    <text evidence="3">Cofactor biosynthesis; thiamine diphosphate biosynthesis.</text>
</comment>
<dbReference type="SUPFAM" id="SSF47384">
    <property type="entry name" value="Homodimeric domain of signal transducing histidine kinase"/>
    <property type="match status" value="1"/>
</dbReference>
<dbReference type="SMART" id="SM00062">
    <property type="entry name" value="PBPb"/>
    <property type="match status" value="2"/>
</dbReference>
<keyword evidence="19" id="KW-1185">Reference proteome</keyword>
<evidence type="ECO:0000256" key="6">
    <source>
        <dbReference type="ARBA" id="ARBA00012438"/>
    </source>
</evidence>
<dbReference type="InterPro" id="IPR027939">
    <property type="entry name" value="NMT1/THI5"/>
</dbReference>
<evidence type="ECO:0000256" key="11">
    <source>
        <dbReference type="ARBA" id="ARBA00022977"/>
    </source>
</evidence>
<dbReference type="GO" id="GO:0046872">
    <property type="term" value="F:metal ion binding"/>
    <property type="evidence" value="ECO:0007669"/>
    <property type="project" value="UniProtKB-KW"/>
</dbReference>
<evidence type="ECO:0000256" key="2">
    <source>
        <dbReference type="ARBA" id="ARBA00003469"/>
    </source>
</evidence>
<keyword evidence="16" id="KW-1133">Transmembrane helix</keyword>
<feature type="domain" description="Histidine kinase" evidence="17">
    <location>
        <begin position="911"/>
        <end position="1132"/>
    </location>
</feature>
<dbReference type="RefSeq" id="WP_172127250.1">
    <property type="nucleotide sequence ID" value="NZ_CP042652.1"/>
</dbReference>